<organism evidence="1 2">
    <name type="scientific">Candidatus Nitrosotalea okcheonensis</name>
    <dbReference type="NCBI Taxonomy" id="1903276"/>
    <lineage>
        <taxon>Archaea</taxon>
        <taxon>Nitrososphaerota</taxon>
        <taxon>Nitrososphaeria</taxon>
        <taxon>Nitrosotaleales</taxon>
        <taxon>Nitrosotaleaceae</taxon>
        <taxon>Nitrosotalea</taxon>
    </lineage>
</organism>
<protein>
    <submittedName>
        <fullName evidence="1">Uncharacterized protein</fullName>
    </submittedName>
</protein>
<keyword evidence="2" id="KW-1185">Reference proteome</keyword>
<reference evidence="2" key="1">
    <citation type="submission" date="2017-03" db="EMBL/GenBank/DDBJ databases">
        <authorList>
            <person name="Herbold C."/>
        </authorList>
    </citation>
    <scope>NUCLEOTIDE SEQUENCE [LARGE SCALE GENOMIC DNA]</scope>
</reference>
<dbReference type="EMBL" id="LT841358">
    <property type="protein sequence ID" value="SMH71202.1"/>
    <property type="molecule type" value="Genomic_DNA"/>
</dbReference>
<gene>
    <name evidence="1" type="ORF">NCS_11009</name>
</gene>
<sequence length="51" mass="5769">MLMIEEIENFGFKPKKGIFDLERCTKCSEVVFSTGLRVVNGKHYCIPCSGL</sequence>
<name>A0A2H1FEJ4_9ARCH</name>
<accession>A0A2H1FEJ4</accession>
<dbReference type="Proteomes" id="UP000230607">
    <property type="component" value="Chromosome 1"/>
</dbReference>
<evidence type="ECO:0000313" key="2">
    <source>
        <dbReference type="Proteomes" id="UP000230607"/>
    </source>
</evidence>
<proteinExistence type="predicted"/>
<evidence type="ECO:0000313" key="1">
    <source>
        <dbReference type="EMBL" id="SMH71202.1"/>
    </source>
</evidence>
<dbReference type="AlphaFoldDB" id="A0A2H1FEJ4"/>